<proteinExistence type="predicted"/>
<accession>A0A5C1YP01</accession>
<feature type="domain" description="Carrier" evidence="1">
    <location>
        <begin position="7"/>
        <end position="68"/>
    </location>
</feature>
<organism evidence="2 3">
    <name type="scientific">Acetobacter vaccinii</name>
    <dbReference type="NCBI Taxonomy" id="2592655"/>
    <lineage>
        <taxon>Bacteria</taxon>
        <taxon>Pseudomonadati</taxon>
        <taxon>Pseudomonadota</taxon>
        <taxon>Alphaproteobacteria</taxon>
        <taxon>Acetobacterales</taxon>
        <taxon>Acetobacteraceae</taxon>
        <taxon>Acetobacter</taxon>
    </lineage>
</organism>
<keyword evidence="3" id="KW-1185">Reference proteome</keyword>
<evidence type="ECO:0000313" key="2">
    <source>
        <dbReference type="EMBL" id="QEO17255.1"/>
    </source>
</evidence>
<dbReference type="OrthoDB" id="7190665at2"/>
<evidence type="ECO:0000313" key="3">
    <source>
        <dbReference type="Proteomes" id="UP000324536"/>
    </source>
</evidence>
<gene>
    <name evidence="2" type="ORF">FLP30_05505</name>
</gene>
<dbReference type="SUPFAM" id="SSF47336">
    <property type="entry name" value="ACP-like"/>
    <property type="match status" value="1"/>
</dbReference>
<dbReference type="KEGG" id="acek:FLP30_05505"/>
<dbReference type="InterPro" id="IPR009081">
    <property type="entry name" value="PP-bd_ACP"/>
</dbReference>
<reference evidence="2 3" key="1">
    <citation type="submission" date="2019-09" db="EMBL/GenBank/DDBJ databases">
        <title>Genome sequencing of strain KACC 21233.</title>
        <authorList>
            <person name="Heo J."/>
            <person name="Kim S.-J."/>
            <person name="Kim J.-S."/>
            <person name="Hong S.-B."/>
            <person name="Kwon S.-W."/>
        </authorList>
    </citation>
    <scope>NUCLEOTIDE SEQUENCE [LARGE SCALE GENOMIC DNA]</scope>
    <source>
        <strain evidence="2 3">KACC 21233</strain>
    </source>
</reference>
<dbReference type="EMBL" id="CP043506">
    <property type="protein sequence ID" value="QEO17255.1"/>
    <property type="molecule type" value="Genomic_DNA"/>
</dbReference>
<evidence type="ECO:0000259" key="1">
    <source>
        <dbReference type="Pfam" id="PF00550"/>
    </source>
</evidence>
<sequence>MDEFYEGLAEILEVPAAQVKPELSLADHDWDSMAIISCVALIDEVFGHLVSGSALAKCASVADIEKLITAAAQ</sequence>
<protein>
    <submittedName>
        <fullName evidence="2">Acyl carrier protein</fullName>
    </submittedName>
</protein>
<name>A0A5C1YP01_9PROT</name>
<dbReference type="Proteomes" id="UP000324536">
    <property type="component" value="Chromosome"/>
</dbReference>
<dbReference type="Pfam" id="PF00550">
    <property type="entry name" value="PP-binding"/>
    <property type="match status" value="1"/>
</dbReference>
<dbReference type="AlphaFoldDB" id="A0A5C1YP01"/>
<dbReference type="InterPro" id="IPR036736">
    <property type="entry name" value="ACP-like_sf"/>
</dbReference>
<dbReference type="RefSeq" id="WP_149278934.1">
    <property type="nucleotide sequence ID" value="NZ_CP043506.1"/>
</dbReference>
<dbReference type="Gene3D" id="1.10.1200.10">
    <property type="entry name" value="ACP-like"/>
    <property type="match status" value="1"/>
</dbReference>